<dbReference type="Proteomes" id="UP000242770">
    <property type="component" value="Unassembled WGS sequence"/>
</dbReference>
<gene>
    <name evidence="1" type="primary">SSCI02150.1</name>
</gene>
<keyword evidence="2" id="KW-1185">Reference proteome</keyword>
<name>A0A0F7S611_9BASI</name>
<sequence>MKTIGKIIKLGQLQIYHKTKNGIPFISRFENWVLTGVIMGRLKPTTPTPKSSLPLLNIISLDLAAKPEVIKATPAKVKHDFDFL</sequence>
<protein>
    <submittedName>
        <fullName evidence="1">Uncharacterized protein</fullName>
    </submittedName>
</protein>
<evidence type="ECO:0000313" key="2">
    <source>
        <dbReference type="Proteomes" id="UP000242770"/>
    </source>
</evidence>
<reference evidence="2" key="1">
    <citation type="submission" date="2014-06" db="EMBL/GenBank/DDBJ databases">
        <authorList>
            <person name="Berkman P.J."/>
        </authorList>
    </citation>
    <scope>NUCLEOTIDE SEQUENCE [LARGE SCALE GENOMIC DNA]</scope>
</reference>
<dbReference type="AlphaFoldDB" id="A0A0F7S611"/>
<organism evidence="1 2">
    <name type="scientific">Sporisorium scitamineum</name>
    <dbReference type="NCBI Taxonomy" id="49012"/>
    <lineage>
        <taxon>Eukaryota</taxon>
        <taxon>Fungi</taxon>
        <taxon>Dikarya</taxon>
        <taxon>Basidiomycota</taxon>
        <taxon>Ustilaginomycotina</taxon>
        <taxon>Ustilaginomycetes</taxon>
        <taxon>Ustilaginales</taxon>
        <taxon>Ustilaginaceae</taxon>
        <taxon>Sporisorium</taxon>
    </lineage>
</organism>
<proteinExistence type="predicted"/>
<evidence type="ECO:0000313" key="1">
    <source>
        <dbReference type="EMBL" id="CDW94181.1"/>
    </source>
</evidence>
<dbReference type="EMBL" id="CCFA01000156">
    <property type="protein sequence ID" value="CDW94181.1"/>
    <property type="molecule type" value="Genomic_DNA"/>
</dbReference>
<accession>A0A0F7S611</accession>